<feature type="transmembrane region" description="Helical" evidence="1">
    <location>
        <begin position="56"/>
        <end position="73"/>
    </location>
</feature>
<feature type="domain" description="HPP transmembrane region" evidence="2">
    <location>
        <begin position="9"/>
        <end position="130"/>
    </location>
</feature>
<organism evidence="3 4">
    <name type="scientific">Thiomicrorhabdus immobilis</name>
    <dbReference type="NCBI Taxonomy" id="2791037"/>
    <lineage>
        <taxon>Bacteria</taxon>
        <taxon>Pseudomonadati</taxon>
        <taxon>Pseudomonadota</taxon>
        <taxon>Gammaproteobacteria</taxon>
        <taxon>Thiotrichales</taxon>
        <taxon>Piscirickettsiaceae</taxon>
        <taxon>Thiomicrorhabdus</taxon>
    </lineage>
</organism>
<dbReference type="InterPro" id="IPR058581">
    <property type="entry name" value="TM_HPP"/>
</dbReference>
<dbReference type="EMBL" id="AP024202">
    <property type="protein sequence ID" value="BCN94207.1"/>
    <property type="molecule type" value="Genomic_DNA"/>
</dbReference>
<feature type="transmembrane region" description="Helical" evidence="1">
    <location>
        <begin position="7"/>
        <end position="26"/>
    </location>
</feature>
<feature type="transmembrane region" description="Helical" evidence="1">
    <location>
        <begin position="32"/>
        <end position="51"/>
    </location>
</feature>
<name>A0ABN6CYL5_9GAMM</name>
<keyword evidence="1" id="KW-1133">Transmembrane helix</keyword>
<gene>
    <name evidence="3" type="ORF">THMIRHAM_19920</name>
</gene>
<keyword evidence="4" id="KW-1185">Reference proteome</keyword>
<evidence type="ECO:0000259" key="2">
    <source>
        <dbReference type="Pfam" id="PF04982"/>
    </source>
</evidence>
<evidence type="ECO:0000313" key="4">
    <source>
        <dbReference type="Proteomes" id="UP001054820"/>
    </source>
</evidence>
<dbReference type="PANTHER" id="PTHR33741">
    <property type="entry name" value="TRANSMEMBRANE PROTEIN DDB_G0269096-RELATED"/>
    <property type="match status" value="1"/>
</dbReference>
<accession>A0ABN6CYL5</accession>
<evidence type="ECO:0000313" key="3">
    <source>
        <dbReference type="EMBL" id="BCN94207.1"/>
    </source>
</evidence>
<protein>
    <recommendedName>
        <fullName evidence="2">HPP transmembrane region domain-containing protein</fullName>
    </recommendedName>
</protein>
<evidence type="ECO:0000256" key="1">
    <source>
        <dbReference type="SAM" id="Phobius"/>
    </source>
</evidence>
<keyword evidence="1" id="KW-0472">Membrane</keyword>
<dbReference type="Proteomes" id="UP001054820">
    <property type="component" value="Chromosome"/>
</dbReference>
<sequence length="277" mass="30713">MGLQAGWGIIASMGASAVLLFAVPNGPLSQPWPVFGGHLFAAFIGVSCALLIQDPLLAASSAVGLTIGVMYYLNCIHPPGGATALTAVVGGETIHQMGYQFLLTPVLLNIISILMIAVLFNALFHWRRYPQSLQKQSQSTSKIPDQESISHEDFLAALKQIDSFVDINENELRRIFELIQQNAGKNELKGYDIELGKVYSNGQIGKDWSMRQIIDESADNNPNNDFVIFRQIAGQEKKRSDCVTRNEFAQWAKYEMIQQEGKWIRKNKTVDNPLSAK</sequence>
<keyword evidence="1" id="KW-0812">Transmembrane</keyword>
<reference evidence="3" key="1">
    <citation type="journal article" date="2022" name="Arch. Microbiol.">
        <title>Thiomicrorhabdus immobilis sp. nov., a mesophilic sulfur-oxidizing bacterium isolated from sediment of a brackish lake in northern Japan.</title>
        <authorList>
            <person name="Kojima H."/>
            <person name="Mochizuki J."/>
            <person name="Kanda M."/>
            <person name="Watanabe T."/>
            <person name="Fukui M."/>
        </authorList>
    </citation>
    <scope>NUCLEOTIDE SEQUENCE</scope>
    <source>
        <strain evidence="3">Am19</strain>
    </source>
</reference>
<dbReference type="InterPro" id="IPR007065">
    <property type="entry name" value="HPP"/>
</dbReference>
<dbReference type="Pfam" id="PF04982">
    <property type="entry name" value="TM_HPP"/>
    <property type="match status" value="1"/>
</dbReference>
<dbReference type="PANTHER" id="PTHR33741:SF5">
    <property type="entry name" value="TRANSMEMBRANE PROTEIN DDB_G0269096-RELATED"/>
    <property type="match status" value="1"/>
</dbReference>
<proteinExistence type="predicted"/>
<feature type="transmembrane region" description="Helical" evidence="1">
    <location>
        <begin position="106"/>
        <end position="126"/>
    </location>
</feature>